<evidence type="ECO:0000256" key="3">
    <source>
        <dbReference type="ARBA" id="ARBA00023239"/>
    </source>
</evidence>
<evidence type="ECO:0000256" key="1">
    <source>
        <dbReference type="ARBA" id="ARBA00022729"/>
    </source>
</evidence>
<dbReference type="Pfam" id="PF07940">
    <property type="entry name" value="Hepar_II_III_C"/>
    <property type="match status" value="1"/>
</dbReference>
<sequence length="254" mass="29025">MPNTLFLEGEILVGSYDQPLKFFGLDKIQQTAFVLPDKNRLFNASDLITAENNNFFMAFKLPLFKFMPSQFDALYLAVGYKGQNILRDGGTYSYNSTAENLDYFSGPASHNTVQFDGHLQMPQLRQFLVDAWLKLCNLIYAKDKFSCGYADVWGCQHQRQISLHHKDITVIDSMVGFKDSVVLRWRLQPGKWELNDKKNCNGAISIEIKTDNEVEIVLSSGFESRYYYQKTVLPVLEVKVKQSSTTITVIKDLS</sequence>
<dbReference type="Proteomes" id="UP000280837">
    <property type="component" value="Chromosome"/>
</dbReference>
<accession>A0A8F6M3M9</accession>
<keyword evidence="3" id="KW-0456">Lyase</keyword>
<gene>
    <name evidence="5" type="ORF">EGK58_000455</name>
</gene>
<dbReference type="GO" id="GO:0016829">
    <property type="term" value="F:lyase activity"/>
    <property type="evidence" value="ECO:0007669"/>
    <property type="project" value="UniProtKB-KW"/>
</dbReference>
<evidence type="ECO:0000313" key="5">
    <source>
        <dbReference type="EMBL" id="QXR19473.1"/>
    </source>
</evidence>
<name>A0A8F6M3M9_9GAMM</name>
<keyword evidence="1" id="KW-0732">Signal</keyword>
<dbReference type="InterPro" id="IPR012480">
    <property type="entry name" value="Hepar_II_III_C"/>
</dbReference>
<dbReference type="Gene3D" id="2.70.98.70">
    <property type="match status" value="1"/>
</dbReference>
<reference evidence="5" key="2">
    <citation type="submission" date="2021-06" db="EMBL/GenBank/DDBJ databases">
        <authorList>
            <person name="Diorio-Toth L."/>
        </authorList>
    </citation>
    <scope>NUCLEOTIDE SEQUENCE</scope>
    <source>
        <strain evidence="5">AV_175</strain>
    </source>
</reference>
<dbReference type="AlphaFoldDB" id="A0A8F6M3M9"/>
<evidence type="ECO:0000259" key="4">
    <source>
        <dbReference type="Pfam" id="PF07940"/>
    </source>
</evidence>
<protein>
    <submittedName>
        <fullName evidence="5">Heparinase II/III-family protein</fullName>
    </submittedName>
</protein>
<dbReference type="PANTHER" id="PTHR39210:SF1">
    <property type="entry name" value="HEPARIN-SULFATE LYASE"/>
    <property type="match status" value="1"/>
</dbReference>
<organism evidence="5">
    <name type="scientific">Acinetobacter variabilis</name>
    <dbReference type="NCBI Taxonomy" id="70346"/>
    <lineage>
        <taxon>Bacteria</taxon>
        <taxon>Pseudomonadati</taxon>
        <taxon>Pseudomonadota</taxon>
        <taxon>Gammaproteobacteria</taxon>
        <taxon>Moraxellales</taxon>
        <taxon>Moraxellaceae</taxon>
        <taxon>Acinetobacter</taxon>
    </lineage>
</organism>
<proteinExistence type="predicted"/>
<dbReference type="EMBL" id="CP078027">
    <property type="protein sequence ID" value="QXR19473.1"/>
    <property type="molecule type" value="Genomic_DNA"/>
</dbReference>
<evidence type="ECO:0000256" key="2">
    <source>
        <dbReference type="ARBA" id="ARBA00022764"/>
    </source>
</evidence>
<keyword evidence="2" id="KW-0574">Periplasm</keyword>
<reference evidence="5" key="1">
    <citation type="journal article" date="2019" name="Nat. Commun.">
        <title>Spatiotemporal dynamics of multidrug resistant bacteria on intensive care unit surfaces.</title>
        <authorList>
            <person name="D'Souza A.W."/>
            <person name="Potter R.F."/>
            <person name="Wallace M."/>
            <person name="Shupe A."/>
            <person name="Patel S."/>
            <person name="Sun X."/>
            <person name="Gul D."/>
            <person name="Kwon J.H."/>
            <person name="Andleeb S."/>
            <person name="Burnham C.D."/>
            <person name="Dantas G."/>
        </authorList>
    </citation>
    <scope>NUCLEOTIDE SEQUENCE</scope>
    <source>
        <strain evidence="5">AV_175</strain>
    </source>
</reference>
<dbReference type="PANTHER" id="PTHR39210">
    <property type="entry name" value="HEPARIN-SULFATE LYASE"/>
    <property type="match status" value="1"/>
</dbReference>
<dbReference type="RefSeq" id="WP_171431277.1">
    <property type="nucleotide sequence ID" value="NZ_CP078027.1"/>
</dbReference>
<feature type="domain" description="Heparinase II/III-like C-terminal" evidence="4">
    <location>
        <begin position="52"/>
        <end position="197"/>
    </location>
</feature>